<feature type="compositionally biased region" description="Basic and acidic residues" evidence="11">
    <location>
        <begin position="575"/>
        <end position="591"/>
    </location>
</feature>
<dbReference type="InterPro" id="IPR027417">
    <property type="entry name" value="P-loop_NTPase"/>
</dbReference>
<keyword evidence="14" id="KW-1185">Reference proteome</keyword>
<dbReference type="PANTHER" id="PTHR12858:SF2">
    <property type="entry name" value="RIBOSOME BIOGENESIS PROTEIN BMS1 HOMOLOG"/>
    <property type="match status" value="1"/>
</dbReference>
<dbReference type="SMART" id="SM00785">
    <property type="entry name" value="AARP2CN"/>
    <property type="match status" value="1"/>
</dbReference>
<feature type="compositionally biased region" description="Gly residues" evidence="11">
    <location>
        <begin position="1138"/>
        <end position="1150"/>
    </location>
</feature>
<evidence type="ECO:0000256" key="1">
    <source>
        <dbReference type="ARBA" id="ARBA00004604"/>
    </source>
</evidence>
<comment type="subcellular location">
    <subcellularLocation>
        <location evidence="1">Nucleus</location>
        <location evidence="1">Nucleolus</location>
    </subcellularLocation>
</comment>
<name>A0AAI9Y544_9PEZI</name>
<evidence type="ECO:0000256" key="5">
    <source>
        <dbReference type="ARBA" id="ARBA00022801"/>
    </source>
</evidence>
<evidence type="ECO:0000256" key="4">
    <source>
        <dbReference type="ARBA" id="ARBA00022741"/>
    </source>
</evidence>
<feature type="region of interest" description="Disordered" evidence="11">
    <location>
        <begin position="399"/>
        <end position="511"/>
    </location>
</feature>
<dbReference type="SUPFAM" id="SSF52540">
    <property type="entry name" value="P-loop containing nucleoside triphosphate hydrolases"/>
    <property type="match status" value="1"/>
</dbReference>
<dbReference type="InterPro" id="IPR007034">
    <property type="entry name" value="BMS1_TSR1_C"/>
</dbReference>
<reference evidence="13" key="1">
    <citation type="submission" date="2016-11" db="EMBL/GenBank/DDBJ databases">
        <title>The genome sequence of Colletotrichum cuscutae.</title>
        <authorList>
            <person name="Baroncelli R."/>
        </authorList>
    </citation>
    <scope>NUCLEOTIDE SEQUENCE</scope>
    <source>
        <strain evidence="13">IMI 304802</strain>
    </source>
</reference>
<feature type="compositionally biased region" description="Acidic residues" evidence="11">
    <location>
        <begin position="625"/>
        <end position="656"/>
    </location>
</feature>
<feature type="region of interest" description="Disordered" evidence="11">
    <location>
        <begin position="553"/>
        <end position="591"/>
    </location>
</feature>
<keyword evidence="2" id="KW-0690">Ribosome biogenesis</keyword>
<accession>A0AAI9Y544</accession>
<dbReference type="InterPro" id="IPR030387">
    <property type="entry name" value="G_Bms1/Tsr1_dom"/>
</dbReference>
<dbReference type="FunFam" id="3.40.50.300:FF:000105">
    <property type="entry name" value="BMS1 ribosome biogenesis factor"/>
    <property type="match status" value="1"/>
</dbReference>
<keyword evidence="5" id="KW-0378">Hydrolase</keyword>
<protein>
    <submittedName>
        <fullName evidence="13">AARP2CN domain-containing protein</fullName>
    </submittedName>
</protein>
<dbReference type="GO" id="GO:0000462">
    <property type="term" value="P:maturation of SSU-rRNA from tricistronic rRNA transcript (SSU-rRNA, 5.8S rRNA, LSU-rRNA)"/>
    <property type="evidence" value="ECO:0007669"/>
    <property type="project" value="TreeGrafter"/>
</dbReference>
<evidence type="ECO:0000256" key="9">
    <source>
        <dbReference type="ARBA" id="ARBA00049117"/>
    </source>
</evidence>
<dbReference type="PANTHER" id="PTHR12858">
    <property type="entry name" value="RIBOSOME BIOGENESIS PROTEIN"/>
    <property type="match status" value="1"/>
</dbReference>
<feature type="compositionally biased region" description="Acidic residues" evidence="11">
    <location>
        <begin position="469"/>
        <end position="481"/>
    </location>
</feature>
<dbReference type="EMBL" id="MPDP01000135">
    <property type="protein sequence ID" value="KAK1477159.1"/>
    <property type="molecule type" value="Genomic_DNA"/>
</dbReference>
<dbReference type="InterPro" id="IPR039761">
    <property type="entry name" value="Bms1/Tsr1"/>
</dbReference>
<feature type="compositionally biased region" description="Basic and acidic residues" evidence="11">
    <location>
        <begin position="674"/>
        <end position="688"/>
    </location>
</feature>
<keyword evidence="3" id="KW-0597">Phosphoprotein</keyword>
<comment type="catalytic activity">
    <reaction evidence="9">
        <text>GTP + H2O = GDP + phosphate + H(+)</text>
        <dbReference type="Rhea" id="RHEA:19669"/>
        <dbReference type="ChEBI" id="CHEBI:15377"/>
        <dbReference type="ChEBI" id="CHEBI:15378"/>
        <dbReference type="ChEBI" id="CHEBI:37565"/>
        <dbReference type="ChEBI" id="CHEBI:43474"/>
        <dbReference type="ChEBI" id="CHEBI:58189"/>
    </reaction>
    <physiologicalReaction direction="left-to-right" evidence="9">
        <dbReference type="Rhea" id="RHEA:19670"/>
    </physiologicalReaction>
</comment>
<gene>
    <name evidence="13" type="ORF">CCUS01_04977</name>
</gene>
<dbReference type="Gene3D" id="3.40.50.300">
    <property type="entry name" value="P-loop containing nucleotide triphosphate hydrolases"/>
    <property type="match status" value="1"/>
</dbReference>
<dbReference type="Pfam" id="PF01926">
    <property type="entry name" value="MMR_HSR1"/>
    <property type="match status" value="1"/>
</dbReference>
<evidence type="ECO:0000256" key="7">
    <source>
        <dbReference type="ARBA" id="ARBA00023134"/>
    </source>
</evidence>
<dbReference type="Pfam" id="PF04950">
    <property type="entry name" value="RIBIOP_C"/>
    <property type="match status" value="1"/>
</dbReference>
<evidence type="ECO:0000313" key="13">
    <source>
        <dbReference type="EMBL" id="KAK1477159.1"/>
    </source>
</evidence>
<dbReference type="Pfam" id="PF08142">
    <property type="entry name" value="AARP2CN"/>
    <property type="match status" value="1"/>
</dbReference>
<dbReference type="GO" id="GO:0005654">
    <property type="term" value="C:nucleoplasm"/>
    <property type="evidence" value="ECO:0007669"/>
    <property type="project" value="UniProtKB-ARBA"/>
</dbReference>
<proteinExistence type="inferred from homology"/>
<evidence type="ECO:0000256" key="8">
    <source>
        <dbReference type="ARBA" id="ARBA00023242"/>
    </source>
</evidence>
<comment type="caution">
    <text evidence="13">The sequence shown here is derived from an EMBL/GenBank/DDBJ whole genome shotgun (WGS) entry which is preliminary data.</text>
</comment>
<feature type="compositionally biased region" description="Basic residues" evidence="11">
    <location>
        <begin position="7"/>
        <end position="18"/>
    </location>
</feature>
<keyword evidence="6" id="KW-0067">ATP-binding</keyword>
<dbReference type="GO" id="GO:0005525">
    <property type="term" value="F:GTP binding"/>
    <property type="evidence" value="ECO:0007669"/>
    <property type="project" value="UniProtKB-KW"/>
</dbReference>
<evidence type="ECO:0000256" key="6">
    <source>
        <dbReference type="ARBA" id="ARBA00022840"/>
    </source>
</evidence>
<sequence>MEDQVHKPHRKAKEKKGKQNTGEKNPKAFAFSNPGKLARSAARSSDIKERRFHVPQVDRLPDEPPPRLVTIVGPPGVGKTTLLKSLIRRYAKETVSDPQGPITVVTSKKQRLTFVECPNELEAMVDMAKIADIVLLMIDGNYGFEMETMEFLNILAATGMPGNVFGILTHLDLFRKPQALRDAKKRLKKRLWSELYAGAHLFYLSGVMNGRYPDREIHNLSRFLSVMKNPRPLIWRNSHPYTIIDSYRDITHPTKIEEDPMCDRSIVLSGYLRGTNMTQQGQRVHVPGLGDFTVANLEVMPDPCPTPAMEQALAKVTGKTTRRRLDEKEKKLYAPMSDRSGLKIDGDAIWITREKGFTLDKDAEDGERGEGEELIVGLQGERKLLGQTEEGVQLFRGGEQLKQVAEEEDTGRKTQRHARFADRDEESDAEMDDDEGFVSGEDEGESDVEEEFNEGKLGKMFRKTADKDAQEDDIAFADSDSDLGSISGLEDEDEDSEEDMDDEDFDSDEEAAAMKWKENMAERAKKLHGKRRSYHTPDLARFMYDEKLSPDEALQKWRGEDPEEEDIEADEDDDFFQKSKQDKEDKVEDRSIPVYDYQDLAAKWSQAAAVEALRKRFTTAGMRDDDGDDDDEFDGIDDDEEDEDDEGDGVFEDLETGEQHGGDAEEPTEEEAFDTEREKNARRKEELKLRFEEEDREGFMNDKANARREGAAGDQEFGEDDWYEAQKAVIQKQLDINKAEFETLDERQRAAVEGYRAGKYAKIVLEGVPAEFVEKFNPRNPIIIGGLSPTEDRFGFVQVRIKKHRWHKKILKSNDPLIFSLGWRRFQTMPIYSTSDSRTRNRMLKYTPEHTHCFATVYGPLIAPSTGFVCFNSFSPENPGFRIAATGTVLSVDESTEIVKKLKLTGTADKIHKNTAFIKGMFNTALEIAKFEGAAIKTVSGVRGQIKRALSKPEGHFRATFEDKILYSDIVFLRAWYPIKPHRFYNPVTNLVGWQAMRLTGQVRRDEGIDTPLEKNSQYRKIERQTRHFNPLRVPRALAAELPFKSQIVQQRKQKKETYMQKRAVVLNKEEKAARNLLQQLSTIRNDKVAKRAAKKEEKRAEYRKKIADSDEKKEAREKKESKEFWRKNGRKRQAADDGGGGGGQKRSRK</sequence>
<dbReference type="InterPro" id="IPR037875">
    <property type="entry name" value="Bms1_N"/>
</dbReference>
<dbReference type="GO" id="GO:0003924">
    <property type="term" value="F:GTPase activity"/>
    <property type="evidence" value="ECO:0007669"/>
    <property type="project" value="TreeGrafter"/>
</dbReference>
<dbReference type="GO" id="GO:0034511">
    <property type="term" value="F:U3 snoRNA binding"/>
    <property type="evidence" value="ECO:0007669"/>
    <property type="project" value="TreeGrafter"/>
</dbReference>
<dbReference type="SMART" id="SM01362">
    <property type="entry name" value="DUF663"/>
    <property type="match status" value="1"/>
</dbReference>
<dbReference type="GO" id="GO:0005524">
    <property type="term" value="F:ATP binding"/>
    <property type="evidence" value="ECO:0007669"/>
    <property type="project" value="UniProtKB-KW"/>
</dbReference>
<evidence type="ECO:0000313" key="14">
    <source>
        <dbReference type="Proteomes" id="UP001239213"/>
    </source>
</evidence>
<feature type="compositionally biased region" description="Acidic residues" evidence="11">
    <location>
        <begin position="561"/>
        <end position="574"/>
    </location>
</feature>
<feature type="compositionally biased region" description="Acidic residues" evidence="11">
    <location>
        <begin position="423"/>
        <end position="452"/>
    </location>
</feature>
<organism evidence="13 14">
    <name type="scientific">Colletotrichum cuscutae</name>
    <dbReference type="NCBI Taxonomy" id="1209917"/>
    <lineage>
        <taxon>Eukaryota</taxon>
        <taxon>Fungi</taxon>
        <taxon>Dikarya</taxon>
        <taxon>Ascomycota</taxon>
        <taxon>Pezizomycotina</taxon>
        <taxon>Sordariomycetes</taxon>
        <taxon>Hypocreomycetidae</taxon>
        <taxon>Glomerellales</taxon>
        <taxon>Glomerellaceae</taxon>
        <taxon>Colletotrichum</taxon>
        <taxon>Colletotrichum acutatum species complex</taxon>
    </lineage>
</organism>
<keyword evidence="4" id="KW-0547">Nucleotide-binding</keyword>
<dbReference type="GO" id="GO:0030686">
    <property type="term" value="C:90S preribosome"/>
    <property type="evidence" value="ECO:0007669"/>
    <property type="project" value="TreeGrafter"/>
</dbReference>
<dbReference type="GO" id="GO:0032040">
    <property type="term" value="C:small-subunit processome"/>
    <property type="evidence" value="ECO:0007669"/>
    <property type="project" value="UniProtKB-ARBA"/>
</dbReference>
<feature type="region of interest" description="Disordered" evidence="11">
    <location>
        <begin position="618"/>
        <end position="688"/>
    </location>
</feature>
<feature type="region of interest" description="Disordered" evidence="11">
    <location>
        <begin position="1"/>
        <end position="60"/>
    </location>
</feature>
<feature type="region of interest" description="Disordered" evidence="11">
    <location>
        <begin position="1091"/>
        <end position="1150"/>
    </location>
</feature>
<dbReference type="InterPro" id="IPR006073">
    <property type="entry name" value="GTP-bd"/>
</dbReference>
<keyword evidence="7" id="KW-0342">GTP-binding</keyword>
<dbReference type="PROSITE" id="PS51714">
    <property type="entry name" value="G_BMS1"/>
    <property type="match status" value="1"/>
</dbReference>
<evidence type="ECO:0000256" key="3">
    <source>
        <dbReference type="ARBA" id="ARBA00022553"/>
    </source>
</evidence>
<feature type="compositionally biased region" description="Basic and acidic residues" evidence="11">
    <location>
        <begin position="1091"/>
        <end position="1127"/>
    </location>
</feature>
<evidence type="ECO:0000256" key="2">
    <source>
        <dbReference type="ARBA" id="ARBA00022517"/>
    </source>
</evidence>
<evidence type="ECO:0000256" key="10">
    <source>
        <dbReference type="ARBA" id="ARBA00061391"/>
    </source>
</evidence>
<dbReference type="CDD" id="cd01882">
    <property type="entry name" value="BMS1"/>
    <property type="match status" value="1"/>
</dbReference>
<dbReference type="GO" id="GO:0000479">
    <property type="term" value="P:endonucleolytic cleavage of tricistronic rRNA transcript (SSU-rRNA, 5.8S rRNA, LSU-rRNA)"/>
    <property type="evidence" value="ECO:0007669"/>
    <property type="project" value="TreeGrafter"/>
</dbReference>
<dbReference type="AlphaFoldDB" id="A0AAI9Y544"/>
<feature type="compositionally biased region" description="Acidic residues" evidence="11">
    <location>
        <begin position="664"/>
        <end position="673"/>
    </location>
</feature>
<dbReference type="Proteomes" id="UP001239213">
    <property type="component" value="Unassembled WGS sequence"/>
</dbReference>
<evidence type="ECO:0000259" key="12">
    <source>
        <dbReference type="PROSITE" id="PS51714"/>
    </source>
</evidence>
<evidence type="ECO:0000256" key="11">
    <source>
        <dbReference type="SAM" id="MobiDB-lite"/>
    </source>
</evidence>
<keyword evidence="8" id="KW-0539">Nucleus</keyword>
<feature type="compositionally biased region" description="Basic and acidic residues" evidence="11">
    <location>
        <begin position="453"/>
        <end position="468"/>
    </location>
</feature>
<dbReference type="InterPro" id="IPR012948">
    <property type="entry name" value="AARP2CN"/>
</dbReference>
<comment type="similarity">
    <text evidence="10">Belongs to the TRAFAC class translation factor GTPase superfamily. Bms1-like GTPase family. BMS1 subfamily.</text>
</comment>
<feature type="domain" description="Bms1-type G" evidence="12">
    <location>
        <begin position="65"/>
        <end position="230"/>
    </location>
</feature>
<feature type="compositionally biased region" description="Acidic residues" evidence="11">
    <location>
        <begin position="489"/>
        <end position="511"/>
    </location>
</feature>